<evidence type="ECO:0000313" key="2">
    <source>
        <dbReference type="Proteomes" id="UP000568839"/>
    </source>
</evidence>
<protein>
    <submittedName>
        <fullName evidence="1">Uncharacterized protein</fullName>
    </submittedName>
</protein>
<accession>A0A841Q086</accession>
<gene>
    <name evidence="1" type="ORF">HNR44_002953</name>
</gene>
<reference evidence="1 2" key="1">
    <citation type="submission" date="2020-08" db="EMBL/GenBank/DDBJ databases">
        <title>Genomic Encyclopedia of Type Strains, Phase IV (KMG-IV): sequencing the most valuable type-strain genomes for metagenomic binning, comparative biology and taxonomic classification.</title>
        <authorList>
            <person name="Goeker M."/>
        </authorList>
    </citation>
    <scope>NUCLEOTIDE SEQUENCE [LARGE SCALE GENOMIC DNA]</scope>
    <source>
        <strain evidence="1 2">DSM 21769</strain>
    </source>
</reference>
<organism evidence="1 2">
    <name type="scientific">Geomicrobium halophilum</name>
    <dbReference type="NCBI Taxonomy" id="549000"/>
    <lineage>
        <taxon>Bacteria</taxon>
        <taxon>Bacillati</taxon>
        <taxon>Bacillota</taxon>
        <taxon>Bacilli</taxon>
        <taxon>Bacillales</taxon>
        <taxon>Geomicrobium</taxon>
    </lineage>
</organism>
<proteinExistence type="predicted"/>
<keyword evidence="2" id="KW-1185">Reference proteome</keyword>
<name>A0A841Q086_9BACL</name>
<evidence type="ECO:0000313" key="1">
    <source>
        <dbReference type="EMBL" id="MBB6450963.1"/>
    </source>
</evidence>
<dbReference type="Proteomes" id="UP000568839">
    <property type="component" value="Unassembled WGS sequence"/>
</dbReference>
<dbReference type="EMBL" id="JACHHJ010000004">
    <property type="protein sequence ID" value="MBB6450963.1"/>
    <property type="molecule type" value="Genomic_DNA"/>
</dbReference>
<comment type="caution">
    <text evidence="1">The sequence shown here is derived from an EMBL/GenBank/DDBJ whole genome shotgun (WGS) entry which is preliminary data.</text>
</comment>
<dbReference type="AlphaFoldDB" id="A0A841Q086"/>
<sequence>MKLPDNEDYPEFWIIRIKRVSKGQLDEFLDR</sequence>